<accession>H8KYP3</accession>
<dbReference type="Proteomes" id="UP000005234">
    <property type="component" value="Chromosome"/>
</dbReference>
<keyword evidence="1" id="KW-0472">Membrane</keyword>
<dbReference type="AlphaFoldDB" id="H8KYP3"/>
<evidence type="ECO:0000313" key="3">
    <source>
        <dbReference type="Proteomes" id="UP000005234"/>
    </source>
</evidence>
<dbReference type="KEGG" id="fau:Fraau_1705"/>
<dbReference type="RefSeq" id="WP_014403119.1">
    <property type="nucleotide sequence ID" value="NC_017033.1"/>
</dbReference>
<reference evidence="2" key="1">
    <citation type="submission" date="2012-02" db="EMBL/GenBank/DDBJ databases">
        <title>The complete genome of Frateuria aurantia DSM 6220.</title>
        <authorList>
            <consortium name="US DOE Joint Genome Institute (JGI-PGF)"/>
            <person name="Lucas S."/>
            <person name="Copeland A."/>
            <person name="Lapidus A."/>
            <person name="Glavina del Rio T."/>
            <person name="Dalin E."/>
            <person name="Tice H."/>
            <person name="Bruce D."/>
            <person name="Goodwin L."/>
            <person name="Pitluck S."/>
            <person name="Peters L."/>
            <person name="Ovchinnikova G."/>
            <person name="Teshima H."/>
            <person name="Kyrpides N."/>
            <person name="Mavromatis K."/>
            <person name="Ivanova N."/>
            <person name="Brettin T."/>
            <person name="Detter J.C."/>
            <person name="Han C."/>
            <person name="Larimer F."/>
            <person name="Land M."/>
            <person name="Hauser L."/>
            <person name="Markowitz V."/>
            <person name="Cheng J.-F."/>
            <person name="Hugenholtz P."/>
            <person name="Woyke T."/>
            <person name="Wu D."/>
            <person name="Brambilla E."/>
            <person name="Klenk H.-P."/>
            <person name="Eisen J.A."/>
        </authorList>
    </citation>
    <scope>NUCLEOTIDE SEQUENCE</scope>
    <source>
        <strain evidence="2">DSM 6220</strain>
    </source>
</reference>
<protein>
    <submittedName>
        <fullName evidence="2">Uncharacterized protein</fullName>
    </submittedName>
</protein>
<feature type="transmembrane region" description="Helical" evidence="1">
    <location>
        <begin position="21"/>
        <end position="44"/>
    </location>
</feature>
<gene>
    <name evidence="2" type="ordered locus">Fraau_1705</name>
</gene>
<dbReference type="EMBL" id="CP003350">
    <property type="protein sequence ID" value="AFC86114.1"/>
    <property type="molecule type" value="Genomic_DNA"/>
</dbReference>
<feature type="transmembrane region" description="Helical" evidence="1">
    <location>
        <begin position="50"/>
        <end position="71"/>
    </location>
</feature>
<name>H8KYP3_FRAAD</name>
<keyword evidence="1" id="KW-1133">Transmembrane helix</keyword>
<dbReference type="HOGENOM" id="CLU_2093240_0_0_6"/>
<feature type="transmembrane region" description="Helical" evidence="1">
    <location>
        <begin position="92"/>
        <end position="115"/>
    </location>
</feature>
<sequence>MTTDREAEKQARLRELFIHYLLGWGAWLASMLVAYVLFTIAHWFGAKEAIFSLLPWLAYLGVGFALTKYCLPRYIDFHPVWKTIDNLVGVKLRGIFLWPLFYLVLLFKLGFLHVMR</sequence>
<proteinExistence type="predicted"/>
<evidence type="ECO:0000313" key="2">
    <source>
        <dbReference type="EMBL" id="AFC86114.1"/>
    </source>
</evidence>
<evidence type="ECO:0000256" key="1">
    <source>
        <dbReference type="SAM" id="Phobius"/>
    </source>
</evidence>
<organism evidence="2 3">
    <name type="scientific">Frateuria aurantia (strain ATCC 33424 / DSM 6220 / KCTC 2777 / LMG 1558 / NBRC 3245 / NCIMB 13370)</name>
    <name type="common">Acetobacter aurantius</name>
    <dbReference type="NCBI Taxonomy" id="767434"/>
    <lineage>
        <taxon>Bacteria</taxon>
        <taxon>Pseudomonadati</taxon>
        <taxon>Pseudomonadota</taxon>
        <taxon>Gammaproteobacteria</taxon>
        <taxon>Lysobacterales</taxon>
        <taxon>Rhodanobacteraceae</taxon>
        <taxon>Frateuria</taxon>
    </lineage>
</organism>
<keyword evidence="3" id="KW-1185">Reference proteome</keyword>
<keyword evidence="1" id="KW-0812">Transmembrane</keyword>